<dbReference type="GO" id="GO:0006790">
    <property type="term" value="P:sulfur compound metabolic process"/>
    <property type="evidence" value="ECO:0007669"/>
    <property type="project" value="UniProtKB-UniPathway"/>
</dbReference>
<sequence length="343" mass="37681">MVCAGNRRKEQNVVRKGNGFNWGSAGHSTALFTGVLVNEVLKIAKPKHGARYMCMEGADKLPNGYYGTSIRLSTAMDPAMGVMLAHKMNGEPLAPDHGRPLRVVIPGQIGGRSVKWLTRIIISDKPSDNWLTITKEQDGYSLKFDHPTIPALTKGGWMEKVKEQGGELTDGFWGTRSLVAAPSEEKSSLVVKMTDDHVQRIITEEELSQHSKDGDAWFAVNGHVYNATEYLKDHPGGSESIILASGADASDDFIAIHSDTAKAMLVKYHIGILKINPSKKTIIDEADADPKQDIFIDQKRWNTVTLKAKVALNHDSRYSSEAASIVATEKSFKKKTSLFCRSS</sequence>
<dbReference type="GO" id="GO:0043546">
    <property type="term" value="F:molybdopterin cofactor binding"/>
    <property type="evidence" value="ECO:0007669"/>
    <property type="project" value="TreeGrafter"/>
</dbReference>
<dbReference type="InterPro" id="IPR008335">
    <property type="entry name" value="Mopterin_OxRdtase_euk"/>
</dbReference>
<dbReference type="GO" id="GO:0046872">
    <property type="term" value="F:metal ion binding"/>
    <property type="evidence" value="ECO:0007669"/>
    <property type="project" value="UniProtKB-UniRule"/>
</dbReference>
<accession>A0A818ZU38</accession>
<evidence type="ECO:0000256" key="1">
    <source>
        <dbReference type="ARBA" id="ARBA00004678"/>
    </source>
</evidence>
<dbReference type="Gene3D" id="3.90.420.10">
    <property type="entry name" value="Oxidoreductase, molybdopterin-binding domain"/>
    <property type="match status" value="1"/>
</dbReference>
<organism evidence="9 10">
    <name type="scientific">Rotaria sordida</name>
    <dbReference type="NCBI Taxonomy" id="392033"/>
    <lineage>
        <taxon>Eukaryota</taxon>
        <taxon>Metazoa</taxon>
        <taxon>Spiralia</taxon>
        <taxon>Gnathifera</taxon>
        <taxon>Rotifera</taxon>
        <taxon>Eurotatoria</taxon>
        <taxon>Bdelloidea</taxon>
        <taxon>Philodinida</taxon>
        <taxon>Philodinidae</taxon>
        <taxon>Rotaria</taxon>
    </lineage>
</organism>
<dbReference type="EC" id="1.8.3.1" evidence="3"/>
<dbReference type="Pfam" id="PF00174">
    <property type="entry name" value="Oxidored_molyb"/>
    <property type="match status" value="1"/>
</dbReference>
<dbReference type="GO" id="GO:0008482">
    <property type="term" value="F:sulfite oxidase activity"/>
    <property type="evidence" value="ECO:0007669"/>
    <property type="project" value="UniProtKB-EC"/>
</dbReference>
<gene>
    <name evidence="9" type="ORF">JBS370_LOCUS14012</name>
</gene>
<dbReference type="Pfam" id="PF00173">
    <property type="entry name" value="Cyt-b5"/>
    <property type="match status" value="1"/>
</dbReference>
<evidence type="ECO:0000256" key="4">
    <source>
        <dbReference type="ARBA" id="ARBA00022617"/>
    </source>
</evidence>
<proteinExistence type="inferred from homology"/>
<dbReference type="InterPro" id="IPR036400">
    <property type="entry name" value="Cyt_B5-like_heme/steroid_sf"/>
</dbReference>
<evidence type="ECO:0000256" key="2">
    <source>
        <dbReference type="ARBA" id="ARBA00004971"/>
    </source>
</evidence>
<reference evidence="9" key="1">
    <citation type="submission" date="2021-02" db="EMBL/GenBank/DDBJ databases">
        <authorList>
            <person name="Nowell W R."/>
        </authorList>
    </citation>
    <scope>NUCLEOTIDE SEQUENCE</scope>
</reference>
<dbReference type="Gene3D" id="3.10.120.10">
    <property type="entry name" value="Cytochrome b5-like heme/steroid binding domain"/>
    <property type="match status" value="1"/>
</dbReference>
<dbReference type="PRINTS" id="PR00407">
    <property type="entry name" value="EUMOPTERIN"/>
</dbReference>
<dbReference type="Proteomes" id="UP000663836">
    <property type="component" value="Unassembled WGS sequence"/>
</dbReference>
<comment type="pathway">
    <text evidence="1">Sulfur metabolism.</text>
</comment>
<dbReference type="SUPFAM" id="SSF56524">
    <property type="entry name" value="Oxidoreductase molybdopterin-binding domain"/>
    <property type="match status" value="1"/>
</dbReference>
<dbReference type="InterPro" id="IPR001199">
    <property type="entry name" value="Cyt_B5-like_heme/steroid-bd"/>
</dbReference>
<evidence type="ECO:0000256" key="3">
    <source>
        <dbReference type="ARBA" id="ARBA00012505"/>
    </source>
</evidence>
<dbReference type="AlphaFoldDB" id="A0A818ZU38"/>
<dbReference type="PROSITE" id="PS50255">
    <property type="entry name" value="CYTOCHROME_B5_2"/>
    <property type="match status" value="1"/>
</dbReference>
<comment type="caution">
    <text evidence="9">The sequence shown here is derived from an EMBL/GenBank/DDBJ whole genome shotgun (WGS) entry which is preliminary data.</text>
</comment>
<comment type="similarity">
    <text evidence="7">Belongs to the cytochrome b5 family.</text>
</comment>
<evidence type="ECO:0000313" key="9">
    <source>
        <dbReference type="EMBL" id="CAF3776973.1"/>
    </source>
</evidence>
<evidence type="ECO:0000256" key="7">
    <source>
        <dbReference type="RuleBase" id="RU362121"/>
    </source>
</evidence>
<keyword evidence="6 7" id="KW-0408">Iron</keyword>
<dbReference type="InterPro" id="IPR000572">
    <property type="entry name" value="OxRdtase_Mopterin-bd_dom"/>
</dbReference>
<dbReference type="EMBL" id="CAJOBD010001239">
    <property type="protein sequence ID" value="CAF3776973.1"/>
    <property type="molecule type" value="Genomic_DNA"/>
</dbReference>
<comment type="pathway">
    <text evidence="2">Energy metabolism; sulfur metabolism.</text>
</comment>
<evidence type="ECO:0000313" key="10">
    <source>
        <dbReference type="Proteomes" id="UP000663836"/>
    </source>
</evidence>
<dbReference type="PROSITE" id="PS00191">
    <property type="entry name" value="CYTOCHROME_B5_1"/>
    <property type="match status" value="1"/>
</dbReference>
<evidence type="ECO:0000256" key="5">
    <source>
        <dbReference type="ARBA" id="ARBA00022723"/>
    </source>
</evidence>
<dbReference type="SMART" id="SM01117">
    <property type="entry name" value="Cyt-b5"/>
    <property type="match status" value="1"/>
</dbReference>
<keyword evidence="5 7" id="KW-0479">Metal-binding</keyword>
<dbReference type="UniPathway" id="UPA00096"/>
<dbReference type="PANTHER" id="PTHR19372:SF7">
    <property type="entry name" value="SULFITE OXIDASE, MITOCHONDRIAL"/>
    <property type="match status" value="1"/>
</dbReference>
<dbReference type="InterPro" id="IPR036374">
    <property type="entry name" value="OxRdtase_Mopterin-bd_sf"/>
</dbReference>
<protein>
    <recommendedName>
        <fullName evidence="3">sulfite oxidase</fullName>
        <ecNumber evidence="3">1.8.3.1</ecNumber>
    </recommendedName>
</protein>
<dbReference type="GO" id="GO:0020037">
    <property type="term" value="F:heme binding"/>
    <property type="evidence" value="ECO:0007669"/>
    <property type="project" value="UniProtKB-UniRule"/>
</dbReference>
<feature type="domain" description="Cytochrome b5 heme-binding" evidence="8">
    <location>
        <begin position="199"/>
        <end position="274"/>
    </location>
</feature>
<name>A0A818ZU38_9BILA</name>
<dbReference type="InterPro" id="IPR018506">
    <property type="entry name" value="Cyt_B5_heme-BS"/>
</dbReference>
<dbReference type="SUPFAM" id="SSF55856">
    <property type="entry name" value="Cytochrome b5-like heme/steroid binding domain"/>
    <property type="match status" value="1"/>
</dbReference>
<keyword evidence="4 7" id="KW-0349">Heme</keyword>
<dbReference type="PRINTS" id="PR00363">
    <property type="entry name" value="CYTOCHROMEB5"/>
</dbReference>
<dbReference type="PANTHER" id="PTHR19372">
    <property type="entry name" value="SULFITE REDUCTASE"/>
    <property type="match status" value="1"/>
</dbReference>
<evidence type="ECO:0000259" key="8">
    <source>
        <dbReference type="PROSITE" id="PS50255"/>
    </source>
</evidence>
<evidence type="ECO:0000256" key="6">
    <source>
        <dbReference type="ARBA" id="ARBA00023004"/>
    </source>
</evidence>